<organism evidence="1 2">
    <name type="scientific">Brevifollis gellanilyticus</name>
    <dbReference type="NCBI Taxonomy" id="748831"/>
    <lineage>
        <taxon>Bacteria</taxon>
        <taxon>Pseudomonadati</taxon>
        <taxon>Verrucomicrobiota</taxon>
        <taxon>Verrucomicrobiia</taxon>
        <taxon>Verrucomicrobiales</taxon>
        <taxon>Verrucomicrobiaceae</taxon>
    </lineage>
</organism>
<dbReference type="OrthoDB" id="9146593at2"/>
<dbReference type="PROSITE" id="PS51318">
    <property type="entry name" value="TAT"/>
    <property type="match status" value="1"/>
</dbReference>
<dbReference type="Pfam" id="PF07586">
    <property type="entry name" value="HXXSHH"/>
    <property type="match status" value="1"/>
</dbReference>
<gene>
    <name evidence="1" type="ORF">BGE01nite_15510</name>
</gene>
<protein>
    <recommendedName>
        <fullName evidence="3">DUF1552 domain-containing protein</fullName>
    </recommendedName>
</protein>
<accession>A0A512M6A2</accession>
<evidence type="ECO:0008006" key="3">
    <source>
        <dbReference type="Google" id="ProtNLM"/>
    </source>
</evidence>
<proteinExistence type="predicted"/>
<dbReference type="Proteomes" id="UP000321577">
    <property type="component" value="Unassembled WGS sequence"/>
</dbReference>
<comment type="caution">
    <text evidence="1">The sequence shown here is derived from an EMBL/GenBank/DDBJ whole genome shotgun (WGS) entry which is preliminary data.</text>
</comment>
<dbReference type="InterPro" id="IPR011447">
    <property type="entry name" value="DUF1552"/>
</dbReference>
<evidence type="ECO:0000313" key="1">
    <source>
        <dbReference type="EMBL" id="GEP42260.1"/>
    </source>
</evidence>
<name>A0A512M6A2_9BACT</name>
<reference evidence="1 2" key="1">
    <citation type="submission" date="2019-07" db="EMBL/GenBank/DDBJ databases">
        <title>Whole genome shotgun sequence of Brevifollis gellanilyticus NBRC 108608.</title>
        <authorList>
            <person name="Hosoyama A."/>
            <person name="Uohara A."/>
            <person name="Ohji S."/>
            <person name="Ichikawa N."/>
        </authorList>
    </citation>
    <scope>NUCLEOTIDE SEQUENCE [LARGE SCALE GENOMIC DNA]</scope>
    <source>
        <strain evidence="1 2">NBRC 108608</strain>
    </source>
</reference>
<keyword evidence="2" id="KW-1185">Reference proteome</keyword>
<dbReference type="InterPro" id="IPR006311">
    <property type="entry name" value="TAT_signal"/>
</dbReference>
<dbReference type="EMBL" id="BKAG01000008">
    <property type="protein sequence ID" value="GEP42260.1"/>
    <property type="molecule type" value="Genomic_DNA"/>
</dbReference>
<dbReference type="AlphaFoldDB" id="A0A512M6A2"/>
<evidence type="ECO:0000313" key="2">
    <source>
        <dbReference type="Proteomes" id="UP000321577"/>
    </source>
</evidence>
<dbReference type="RefSeq" id="WP_146849860.1">
    <property type="nucleotide sequence ID" value="NZ_BKAG01000008.1"/>
</dbReference>
<sequence length="467" mass="52050">MSNIQSQRWLLNRRHFLRGLGTTMALPFLDAMMPLHVRAAAAAASKPRRSVFVYIPNGVNGMTWQCKNSGRDYELSPSLQPLAKHRDDFTVFSGLHHPNGLGQAHVCADTWLTGAKIDAQSGRKYENSVSCDQLMAEVVGQQTRFSSLELSISAGTGHPFGASTLAFSRDGVPLPAEDNPKTIFNRLFGEEAVGVAAQRARLTKRRSVLDAVFDDAKSLRRDLGNDDRTKLDEYLHAVRDVEQRAERLDAWLDVPKPEVDPKLAAPFQRDVPKAQAGEYWRTMFDIIVLALRTDMTRVVTYMNGSEGNGLAIPEIGITQARHNLSHHNGDQLILDRLAKSDEFIMQQFAHFLDELRGIKDGEEALLDRTMVMFGSGMSYGHSHCNSNLPILLAGGKGLGLKHGQHIDYNRPHLKEDYTLSYDEWRSLCGKPKDGNARLNNVLLTMMQKMEVNAETFVDSLGPVSELI</sequence>